<evidence type="ECO:0000313" key="3">
    <source>
        <dbReference type="Proteomes" id="UP000635902"/>
    </source>
</evidence>
<evidence type="ECO:0000256" key="1">
    <source>
        <dbReference type="ARBA" id="ARBA00022833"/>
    </source>
</evidence>
<dbReference type="Pfam" id="PF02585">
    <property type="entry name" value="PIG-L"/>
    <property type="match status" value="1"/>
</dbReference>
<proteinExistence type="predicted"/>
<dbReference type="PANTHER" id="PTHR12993:SF28">
    <property type="entry name" value="LMBE FAMILY PROTEIN"/>
    <property type="match status" value="1"/>
</dbReference>
<organism evidence="2 3">
    <name type="scientific">Corynebacterium suicordis DSM 45110</name>
    <dbReference type="NCBI Taxonomy" id="1121369"/>
    <lineage>
        <taxon>Bacteria</taxon>
        <taxon>Bacillati</taxon>
        <taxon>Actinomycetota</taxon>
        <taxon>Actinomycetes</taxon>
        <taxon>Mycobacteriales</taxon>
        <taxon>Corynebacteriaceae</taxon>
        <taxon>Corynebacterium</taxon>
    </lineage>
</organism>
<evidence type="ECO:0000313" key="2">
    <source>
        <dbReference type="EMBL" id="MBF4553652.1"/>
    </source>
</evidence>
<accession>A0ABR9ZJQ1</accession>
<dbReference type="Proteomes" id="UP000635902">
    <property type="component" value="Unassembled WGS sequence"/>
</dbReference>
<dbReference type="EMBL" id="JADKMY010000001">
    <property type="protein sequence ID" value="MBF4553652.1"/>
    <property type="molecule type" value="Genomic_DNA"/>
</dbReference>
<dbReference type="InterPro" id="IPR003737">
    <property type="entry name" value="GlcNAc_PI_deacetylase-related"/>
</dbReference>
<keyword evidence="3" id="KW-1185">Reference proteome</keyword>
<protein>
    <submittedName>
        <fullName evidence="2">PIG-L family deacetylase</fullName>
    </submittedName>
</protein>
<dbReference type="PANTHER" id="PTHR12993">
    <property type="entry name" value="N-ACETYLGLUCOSAMINYL-PHOSPHATIDYLINOSITOL DE-N-ACETYLASE-RELATED"/>
    <property type="match status" value="1"/>
</dbReference>
<name>A0ABR9ZJQ1_9CORY</name>
<gene>
    <name evidence="2" type="ORF">IRY30_06100</name>
</gene>
<sequence length="243" mass="27095">MSTLEEFTIEQSDRVLCVAAHPDDLEYGVSAAVAKWVEQGVDVTYLLLTTGEAGIQDKSPEETGPLRAQEQKRACAKVGVDDLRILDFSDGVLEYSTELRKKIVEVIRDVKPTVLVLTEWALEVPWGLNHADHRVAGLAAVDAVRDAGNKWLFTDLTDENGAQLDYWQVSTLLVSGSDRPTHQIEITGAPIEKGIESLREHRVYLENLGDHPDPSDLLRGMTELETDADEEQRYALAVRRFDL</sequence>
<dbReference type="Gene3D" id="3.40.50.10320">
    <property type="entry name" value="LmbE-like"/>
    <property type="match status" value="1"/>
</dbReference>
<keyword evidence="1" id="KW-0862">Zinc</keyword>
<reference evidence="2 3" key="1">
    <citation type="submission" date="2020-10" db="EMBL/GenBank/DDBJ databases">
        <title>Novel species in genus Corynebacterium.</title>
        <authorList>
            <person name="Zhang G."/>
        </authorList>
    </citation>
    <scope>NUCLEOTIDE SEQUENCE [LARGE SCALE GENOMIC DNA]</scope>
    <source>
        <strain evidence="2 3">DSM 45110</strain>
    </source>
</reference>
<dbReference type="SUPFAM" id="SSF102588">
    <property type="entry name" value="LmbE-like"/>
    <property type="match status" value="1"/>
</dbReference>
<dbReference type="RefSeq" id="WP_194556429.1">
    <property type="nucleotide sequence ID" value="NZ_JADKMY010000001.1"/>
</dbReference>
<comment type="caution">
    <text evidence="2">The sequence shown here is derived from an EMBL/GenBank/DDBJ whole genome shotgun (WGS) entry which is preliminary data.</text>
</comment>
<dbReference type="InterPro" id="IPR024078">
    <property type="entry name" value="LmbE-like_dom_sf"/>
</dbReference>